<accession>A0A2G9H5G2</accession>
<keyword evidence="3" id="KW-1185">Reference proteome</keyword>
<dbReference type="Proteomes" id="UP000231279">
    <property type="component" value="Unassembled WGS sequence"/>
</dbReference>
<feature type="region of interest" description="Disordered" evidence="1">
    <location>
        <begin position="1"/>
        <end position="26"/>
    </location>
</feature>
<reference evidence="3" key="1">
    <citation type="journal article" date="2018" name="Gigascience">
        <title>Genome assembly of the Pink Ipe (Handroanthus impetiginosus, Bignoniaceae), a highly valued, ecologically keystone Neotropical timber forest tree.</title>
        <authorList>
            <person name="Silva-Junior O.B."/>
            <person name="Grattapaglia D."/>
            <person name="Novaes E."/>
            <person name="Collevatti R.G."/>
        </authorList>
    </citation>
    <scope>NUCLEOTIDE SEQUENCE [LARGE SCALE GENOMIC DNA]</scope>
    <source>
        <strain evidence="3">cv. UFG-1</strain>
    </source>
</reference>
<sequence length="128" mass="14209">MESTKLPEITQSRTDELSVQVGESPWSTEEELQLDITDDIPSSDGLPELRIDMPRENEVPARHRPSEEVVKSVVDFIKNEGLAYLSSSSANVEPVLSRAKTIMEVVQILGYVFTAAGRGTQNYNDKLS</sequence>
<proteinExistence type="predicted"/>
<gene>
    <name evidence="2" type="ORF">CDL12_14639</name>
</gene>
<evidence type="ECO:0000313" key="3">
    <source>
        <dbReference type="Proteomes" id="UP000231279"/>
    </source>
</evidence>
<evidence type="ECO:0000256" key="1">
    <source>
        <dbReference type="SAM" id="MobiDB-lite"/>
    </source>
</evidence>
<evidence type="ECO:0000313" key="2">
    <source>
        <dbReference type="EMBL" id="PIN12755.1"/>
    </source>
</evidence>
<comment type="caution">
    <text evidence="2">The sequence shown here is derived from an EMBL/GenBank/DDBJ whole genome shotgun (WGS) entry which is preliminary data.</text>
</comment>
<dbReference type="AlphaFoldDB" id="A0A2G9H5G2"/>
<protein>
    <submittedName>
        <fullName evidence="2">Uncharacterized protein</fullName>
    </submittedName>
</protein>
<dbReference type="EMBL" id="NKXS01002627">
    <property type="protein sequence ID" value="PIN12755.1"/>
    <property type="molecule type" value="Genomic_DNA"/>
</dbReference>
<name>A0A2G9H5G2_9LAMI</name>
<organism evidence="2 3">
    <name type="scientific">Handroanthus impetiginosus</name>
    <dbReference type="NCBI Taxonomy" id="429701"/>
    <lineage>
        <taxon>Eukaryota</taxon>
        <taxon>Viridiplantae</taxon>
        <taxon>Streptophyta</taxon>
        <taxon>Embryophyta</taxon>
        <taxon>Tracheophyta</taxon>
        <taxon>Spermatophyta</taxon>
        <taxon>Magnoliopsida</taxon>
        <taxon>eudicotyledons</taxon>
        <taxon>Gunneridae</taxon>
        <taxon>Pentapetalae</taxon>
        <taxon>asterids</taxon>
        <taxon>lamiids</taxon>
        <taxon>Lamiales</taxon>
        <taxon>Bignoniaceae</taxon>
        <taxon>Crescentiina</taxon>
        <taxon>Tabebuia alliance</taxon>
        <taxon>Handroanthus</taxon>
    </lineage>
</organism>